<evidence type="ECO:0000256" key="1">
    <source>
        <dbReference type="SAM" id="MobiDB-lite"/>
    </source>
</evidence>
<dbReference type="Pfam" id="PF04486">
    <property type="entry name" value="SchA_CurD"/>
    <property type="match status" value="1"/>
</dbReference>
<dbReference type="SUPFAM" id="SSF54909">
    <property type="entry name" value="Dimeric alpha+beta barrel"/>
    <property type="match status" value="1"/>
</dbReference>
<dbReference type="InterPro" id="IPR007575">
    <property type="entry name" value="SchA_CurD-like"/>
</dbReference>
<name>A0ABS1PRT9_9ACTN</name>
<dbReference type="Gene3D" id="3.30.70.100">
    <property type="match status" value="1"/>
</dbReference>
<accession>A0ABS1PRT9</accession>
<gene>
    <name evidence="3" type="ORF">JK364_22525</name>
</gene>
<evidence type="ECO:0000259" key="2">
    <source>
        <dbReference type="PROSITE" id="PS51725"/>
    </source>
</evidence>
<evidence type="ECO:0000313" key="4">
    <source>
        <dbReference type="Proteomes" id="UP000621510"/>
    </source>
</evidence>
<dbReference type="GO" id="GO:0004497">
    <property type="term" value="F:monooxygenase activity"/>
    <property type="evidence" value="ECO:0007669"/>
    <property type="project" value="UniProtKB-KW"/>
</dbReference>
<dbReference type="InterPro" id="IPR007138">
    <property type="entry name" value="ABM_dom"/>
</dbReference>
<keyword evidence="3" id="KW-0560">Oxidoreductase</keyword>
<comment type="caution">
    <text evidence="3">The sequence shown here is derived from an EMBL/GenBank/DDBJ whole genome shotgun (WGS) entry which is preliminary data.</text>
</comment>
<organism evidence="3 4">
    <name type="scientific">Streptomyces endocoffeicus</name>
    <dbReference type="NCBI Taxonomy" id="2898945"/>
    <lineage>
        <taxon>Bacteria</taxon>
        <taxon>Bacillati</taxon>
        <taxon>Actinomycetota</taxon>
        <taxon>Actinomycetes</taxon>
        <taxon>Kitasatosporales</taxon>
        <taxon>Streptomycetaceae</taxon>
        <taxon>Streptomyces</taxon>
    </lineage>
</organism>
<protein>
    <submittedName>
        <fullName evidence="3">Antibiotic biosynthesis monooxygenase</fullName>
    </submittedName>
</protein>
<dbReference type="Proteomes" id="UP000621510">
    <property type="component" value="Unassembled WGS sequence"/>
</dbReference>
<dbReference type="InterPro" id="IPR011008">
    <property type="entry name" value="Dimeric_a/b-barrel"/>
</dbReference>
<dbReference type="RefSeq" id="WP_201852965.1">
    <property type="nucleotide sequence ID" value="NZ_JAERRG010000009.1"/>
</dbReference>
<reference evidence="3 4" key="1">
    <citation type="submission" date="2021-01" db="EMBL/GenBank/DDBJ databases">
        <title>WGS of actinomycetes isolated from Thailand.</title>
        <authorList>
            <person name="Thawai C."/>
        </authorList>
    </citation>
    <scope>NUCLEOTIDE SEQUENCE [LARGE SCALE GENOMIC DNA]</scope>
    <source>
        <strain evidence="3 4">CA3R110</strain>
    </source>
</reference>
<proteinExistence type="predicted"/>
<evidence type="ECO:0000313" key="3">
    <source>
        <dbReference type="EMBL" id="MBL1115148.1"/>
    </source>
</evidence>
<keyword evidence="4" id="KW-1185">Reference proteome</keyword>
<feature type="region of interest" description="Disordered" evidence="1">
    <location>
        <begin position="1"/>
        <end position="25"/>
    </location>
</feature>
<keyword evidence="3" id="KW-0503">Monooxygenase</keyword>
<dbReference type="EMBL" id="JAERRG010000009">
    <property type="protein sequence ID" value="MBL1115148.1"/>
    <property type="molecule type" value="Genomic_DNA"/>
</dbReference>
<dbReference type="Pfam" id="PF03992">
    <property type="entry name" value="ABM"/>
    <property type="match status" value="1"/>
</dbReference>
<feature type="domain" description="ABM" evidence="2">
    <location>
        <begin position="36"/>
        <end position="127"/>
    </location>
</feature>
<dbReference type="PROSITE" id="PS51725">
    <property type="entry name" value="ABM"/>
    <property type="match status" value="1"/>
</dbReference>
<sequence>MSTLSDVPETTVSGSPETTVAQSPTTVESALTDTRLRVVLLVQVNSGAEQRFLRAYDQLSQQVAAVPGHISDQLCQSIENPSQWLITSEWESAPPFLAWVDSPAHREMVKPFHGCVEDTRSLRFSILRETLTAGSAPVDVTTRGVDAALRVGDGLVRQALTFTVKSGSEDAVAKILADYASPQARVDETTRLSRTSVFMSGNRVVRAVEVKGDLTAALRYVARQPEIRAAEESLNPYLEEDRNLDDPSSAREFFARASLPVVHHMTAGGPRPAQGVHRHALLYPVKTGCGPAVASLLARQDELAVNKEMAAEQTPKTLLSSTIFQRDDIVVRLVDLAVPLDRNPAMAAGVSGRRAAAVLGRLLDLGADGAVIDLSMDIGQRRFLADCDMTPITDRESADH</sequence>